<proteinExistence type="predicted"/>
<feature type="region of interest" description="Disordered" evidence="10">
    <location>
        <begin position="1242"/>
        <end position="1340"/>
    </location>
</feature>
<dbReference type="Gene3D" id="3.30.160.60">
    <property type="entry name" value="Classic Zinc Finger"/>
    <property type="match status" value="3"/>
</dbReference>
<feature type="region of interest" description="Disordered" evidence="10">
    <location>
        <begin position="873"/>
        <end position="896"/>
    </location>
</feature>
<dbReference type="PROSITE" id="PS00028">
    <property type="entry name" value="ZINC_FINGER_C2H2_1"/>
    <property type="match status" value="5"/>
</dbReference>
<evidence type="ECO:0000259" key="11">
    <source>
        <dbReference type="PROSITE" id="PS50157"/>
    </source>
</evidence>
<feature type="domain" description="C2H2-type" evidence="11">
    <location>
        <begin position="1787"/>
        <end position="1811"/>
    </location>
</feature>
<feature type="domain" description="C2H2-type" evidence="11">
    <location>
        <begin position="1186"/>
        <end position="1213"/>
    </location>
</feature>
<evidence type="ECO:0000256" key="4">
    <source>
        <dbReference type="ARBA" id="ARBA00022771"/>
    </source>
</evidence>
<dbReference type="PANTHER" id="PTHR45944:SF2">
    <property type="entry name" value="SCHNURRI, ISOFORM F"/>
    <property type="match status" value="1"/>
</dbReference>
<feature type="compositionally biased region" description="Low complexity" evidence="10">
    <location>
        <begin position="1872"/>
        <end position="1882"/>
    </location>
</feature>
<reference evidence="12" key="1">
    <citation type="submission" date="2013-12" db="EMBL/GenBank/DDBJ databases">
        <authorList>
            <person name="Aslett M."/>
        </authorList>
    </citation>
    <scope>NUCLEOTIDE SEQUENCE [LARGE SCALE GENOMIC DNA]</scope>
    <source>
        <strain evidence="12">Lindley</strain>
    </source>
</reference>
<feature type="region of interest" description="Disordered" evidence="10">
    <location>
        <begin position="1468"/>
        <end position="1516"/>
    </location>
</feature>
<evidence type="ECO:0000256" key="10">
    <source>
        <dbReference type="SAM" id="MobiDB-lite"/>
    </source>
</evidence>
<evidence type="ECO:0000256" key="7">
    <source>
        <dbReference type="ARBA" id="ARBA00023163"/>
    </source>
</evidence>
<feature type="region of interest" description="Disordered" evidence="10">
    <location>
        <begin position="673"/>
        <end position="709"/>
    </location>
</feature>
<feature type="compositionally biased region" description="Low complexity" evidence="10">
    <location>
        <begin position="873"/>
        <end position="885"/>
    </location>
</feature>
<dbReference type="PROSITE" id="PS50157">
    <property type="entry name" value="ZINC_FINGER_C2H2_2"/>
    <property type="match status" value="4"/>
</dbReference>
<dbReference type="Pfam" id="PF00096">
    <property type="entry name" value="zf-C2H2"/>
    <property type="match status" value="3"/>
</dbReference>
<feature type="region of interest" description="Disordered" evidence="10">
    <location>
        <begin position="1071"/>
        <end position="1091"/>
    </location>
</feature>
<dbReference type="GO" id="GO:0008270">
    <property type="term" value="F:zinc ion binding"/>
    <property type="evidence" value="ECO:0007669"/>
    <property type="project" value="UniProtKB-KW"/>
</dbReference>
<keyword evidence="4 9" id="KW-0863">Zinc-finger</keyword>
<feature type="compositionally biased region" description="Low complexity" evidence="10">
    <location>
        <begin position="1554"/>
        <end position="1563"/>
    </location>
</feature>
<dbReference type="InterPro" id="IPR051969">
    <property type="entry name" value="Zinc-finger_DNA-bd_regulators"/>
</dbReference>
<evidence type="ECO:0000256" key="6">
    <source>
        <dbReference type="ARBA" id="ARBA00023015"/>
    </source>
</evidence>
<feature type="compositionally biased region" description="Acidic residues" evidence="10">
    <location>
        <begin position="1305"/>
        <end position="1324"/>
    </location>
</feature>
<feature type="region of interest" description="Disordered" evidence="10">
    <location>
        <begin position="563"/>
        <end position="590"/>
    </location>
</feature>
<dbReference type="InterPro" id="IPR036236">
    <property type="entry name" value="Znf_C2H2_sf"/>
</dbReference>
<dbReference type="FunFam" id="3.30.160.60:FF:000145">
    <property type="entry name" value="Zinc finger protein 574"/>
    <property type="match status" value="1"/>
</dbReference>
<reference evidence="12" key="2">
    <citation type="submission" date="2014-05" db="EMBL/GenBank/DDBJ databases">
        <title>The genome and life-stage specific transcriptomes of Globodera pallida elucidate key aspects of plant parasitism by a cyst nematode.</title>
        <authorList>
            <person name="Cotton J.A."/>
            <person name="Lilley C.J."/>
            <person name="Jones L.M."/>
            <person name="Kikuchi T."/>
            <person name="Reid A.J."/>
            <person name="Thorpe P."/>
            <person name="Tsai I.J."/>
            <person name="Beasley H."/>
            <person name="Blok V."/>
            <person name="Cock P.J.A."/>
            <person name="Van den Akker S.E."/>
            <person name="Holroyd N."/>
            <person name="Hunt M."/>
            <person name="Mantelin S."/>
            <person name="Naghra H."/>
            <person name="Pain A."/>
            <person name="Palomares-Rius J.E."/>
            <person name="Zarowiecki M."/>
            <person name="Berriman M."/>
            <person name="Jones J.T."/>
            <person name="Urwin P.E."/>
        </authorList>
    </citation>
    <scope>NUCLEOTIDE SEQUENCE [LARGE SCALE GENOMIC DNA]</scope>
    <source>
        <strain evidence="12">Lindley</strain>
    </source>
</reference>
<name>A0A183BYZ9_GLOPA</name>
<feature type="region of interest" description="Disordered" evidence="10">
    <location>
        <begin position="1868"/>
        <end position="1894"/>
    </location>
</feature>
<keyword evidence="8" id="KW-0539">Nucleus</keyword>
<dbReference type="SUPFAM" id="SSF57667">
    <property type="entry name" value="beta-beta-alpha zinc fingers"/>
    <property type="match status" value="2"/>
</dbReference>
<keyword evidence="7" id="KW-0804">Transcription</keyword>
<dbReference type="Pfam" id="PF12874">
    <property type="entry name" value="zf-met"/>
    <property type="match status" value="1"/>
</dbReference>
<keyword evidence="3" id="KW-0677">Repeat</keyword>
<keyword evidence="12" id="KW-1185">Reference proteome</keyword>
<feature type="compositionally biased region" description="Basic and acidic residues" evidence="10">
    <location>
        <begin position="2072"/>
        <end position="2089"/>
    </location>
</feature>
<dbReference type="InterPro" id="IPR013087">
    <property type="entry name" value="Znf_C2H2_type"/>
</dbReference>
<dbReference type="GO" id="GO:0000981">
    <property type="term" value="F:DNA-binding transcription factor activity, RNA polymerase II-specific"/>
    <property type="evidence" value="ECO:0007669"/>
    <property type="project" value="TreeGrafter"/>
</dbReference>
<feature type="region of interest" description="Disordered" evidence="10">
    <location>
        <begin position="2066"/>
        <end position="2105"/>
    </location>
</feature>
<feature type="compositionally biased region" description="Low complexity" evidence="10">
    <location>
        <begin position="1373"/>
        <end position="1384"/>
    </location>
</feature>
<feature type="compositionally biased region" description="Polar residues" evidence="10">
    <location>
        <begin position="744"/>
        <end position="760"/>
    </location>
</feature>
<dbReference type="SMART" id="SM00451">
    <property type="entry name" value="ZnF_U1"/>
    <property type="match status" value="2"/>
</dbReference>
<feature type="region of interest" description="Disordered" evidence="10">
    <location>
        <begin position="733"/>
        <end position="797"/>
    </location>
</feature>
<dbReference type="SMART" id="SM00355">
    <property type="entry name" value="ZnF_C2H2"/>
    <property type="match status" value="6"/>
</dbReference>
<keyword evidence="5" id="KW-0862">Zinc</keyword>
<feature type="region of interest" description="Disordered" evidence="10">
    <location>
        <begin position="1373"/>
        <end position="1456"/>
    </location>
</feature>
<feature type="compositionally biased region" description="Polar residues" evidence="10">
    <location>
        <begin position="566"/>
        <end position="587"/>
    </location>
</feature>
<sequence length="2105" mass="227007">MGPSSAAVAATIRRSHAVQQQQQQQQQQPTPVPHVQTAPSLPPHHGHQQQQQPPTQMSAAFLPQQLLEANAQGSNVNASGASVGAVPSASAQLSAATLGFYQQLFALQQAQQQQHGGGGASGGGSAAATTVVATLPQQFNTALHLQNSSGTAVLPQQLASAPSGASQGGLSVLLGGLLGSNTTLLHSLMAGGSGTAAPQTPGATAGGGGNALLTALAAQLLLPQQQQIAQPPANQLTASLLQMLNPATATLYAYQNYLQQQTPAPTQATAGQLQFLAQLLSGGVSAGATGNGGVAIGGGLGGGGGLQTALAALSGGQQQNLLSALAVQQVAQQQQQAAQQQQQQQAVQQQQVVHQQQQAAQQQQQQVVHQQQQAAQQQQQQHVAQQQQPSQQEETRILLEQLIRQQQSRDQQQQQIERREREQLQKQQQQMLHQQLGRFNAAVASGSGGCPEAQAPQLEQSPTMTATAVAAFGSAQEQLQQQQHHTSVVVEQQLQQQLEQIQQQLNCNIPVEQQSAGSVQQQRQSTPAERLLTSEAVQDRISRLISENEAIVEPNPVLLKRRPYQRQGTSNSMTSQTSETAGPSQRCSPGVRSPGLVCVTPKLHPATTRSFSLHEVGFLRFGGGSLTSGQPINRHASANPSGGGASTIASLTCNFCHLKFPNEAGLDAHEPRCSKKDVMQQQQTLQKQQSQPQFKLSSQQQQFQQQQQQQHLEHQSTIAALVGGGKGVARDLIINGGGEGGRTSVPSSDNGAVIRTQQPPRQLHLLGQSSSDSRLKKRGLAADDACSDGVGGSGSSSELLVDVVKNGLPEPGLAESSKMARIECSTSTTSIDLHRQQSIPSGLFEQHVQLSQQRSGSQETQHHLHQDVLGTSAAQQHPQQLQQQRALEHHQQQQQQQPVLTMRDAIIFAITYSTDLRSTVKMPYFLTLTPADLEPCADLAAGGAATVHLRGRTRNITSETFVCLNKVRPTASEQRDNCSAYSVGWPPPSTDFAEERLLAQLFLSARTARMRQDSLQGDYTLAASPASTQLRTTHSSFWAQQQLKAHHLQHVHQRSAVEVGETAAIDTLKVEPPAETSGQQPRLQPNTSSKLLSHSESIIAVQHQHTADGGEDVVKTEVGVDDKENSSATNALKLNILLRKAPPPLLIKLEKKLGKSKFELNSLTIPRSSHNDEMEVYIRGRGRGRYVCERCGIRCKKPSMLKKHLRSHTNIRPFACSTCNFSFKTKGNLTKHLVSKAHRRKVMDADDNADSVRTSSEEDGERGMCDDMEDDEEEDGVGRLVVAEEEEEEEEEKKRRRRERWDRVDDWDDDDDDEADDDEEDEDGSPNGEVPPPPPGTLTYRRFGQENVLVERETHTPPTLWMLMCPERSEWNGNGCSTGTNSGGDVQMESEEEMHPEGGDSAQNGWERGGEKKRSRPANLKLGGWPEPDDAMRERGCHSAPPAALCSPDHSRTRRRRNQLAKVLLLQEQKHRENNMESRAEAAEVQQNRQTSPPPLTNFIPQQPRQQQQPPEPQPSLAAQLAVGLLASAPFHHGLGMPIGVAYPYGTVGVINTQQQSQQQQSSPKDLSQVHAGHQQQQLMFSPLEHHQQTSAFAPPALASSSQMFDSAVTVAPGLGTTTLLEAANSAFVANDSLLRAQSTLGAFLATDAQQLLCPLCGRKFRKESELSLHRQTHLIEQNAAARQKGSGGAFQCGDCPTIVRSKALLARHSENVHGTKNATLDEGANAVPCRVPPLQQHLVPSMTSPVDPSGVLVPPSGIPFVSLMLPPSVSTAPGGPALAHSHHRNFLCTDCNLGFRSHGVLAKHLRSKNHVKTLVSLGKLPEEANHLLAKEHSKVLGSIDAGDCEKALHSTKQLLTKMREQLGLDANNDGTAAATTSSSSSFDHRTTVEYPPPNYAMPCPTVVSPTPIRTTASGNSFHDQFAIGANVEPPQRQDNGTAVASHAKLRISNSITAQKRIAAAESLPHGLKRKNDDVTLVDELALFPNSTLRRDVFSSPLPSRAKISREEQISQAESPLHSLAQVAVEVAAAAAAAGCFWRRIDRRSVPPFRRLRFDCAASVPIAGTTAGAAKAGREQTSDGRQSQVEHARPAQRAKQHGPTWNAAV</sequence>
<evidence type="ECO:0000256" key="3">
    <source>
        <dbReference type="ARBA" id="ARBA00022737"/>
    </source>
</evidence>
<feature type="region of interest" description="Disordered" evidence="10">
    <location>
        <begin position="1554"/>
        <end position="1575"/>
    </location>
</feature>
<accession>A0A183BYZ9</accession>
<organism evidence="12 13">
    <name type="scientific">Globodera pallida</name>
    <name type="common">Potato cyst nematode worm</name>
    <name type="synonym">Heterodera pallida</name>
    <dbReference type="NCBI Taxonomy" id="36090"/>
    <lineage>
        <taxon>Eukaryota</taxon>
        <taxon>Metazoa</taxon>
        <taxon>Ecdysozoa</taxon>
        <taxon>Nematoda</taxon>
        <taxon>Chromadorea</taxon>
        <taxon>Rhabditida</taxon>
        <taxon>Tylenchina</taxon>
        <taxon>Tylenchomorpha</taxon>
        <taxon>Tylenchoidea</taxon>
        <taxon>Heteroderidae</taxon>
        <taxon>Heteroderinae</taxon>
        <taxon>Globodera</taxon>
    </lineage>
</organism>
<comment type="subcellular location">
    <subcellularLocation>
        <location evidence="1">Nucleus</location>
    </subcellularLocation>
</comment>
<dbReference type="GO" id="GO:0000978">
    <property type="term" value="F:RNA polymerase II cis-regulatory region sequence-specific DNA binding"/>
    <property type="evidence" value="ECO:0007669"/>
    <property type="project" value="TreeGrafter"/>
</dbReference>
<feature type="compositionally biased region" description="Low complexity" evidence="10">
    <location>
        <begin position="680"/>
        <end position="709"/>
    </location>
</feature>
<evidence type="ECO:0000313" key="12">
    <source>
        <dbReference type="Proteomes" id="UP000050741"/>
    </source>
</evidence>
<evidence type="ECO:0000256" key="5">
    <source>
        <dbReference type="ARBA" id="ARBA00022833"/>
    </source>
</evidence>
<dbReference type="FunFam" id="3.30.160.60:FF:000594">
    <property type="entry name" value="Transcription factor HIVEP2"/>
    <property type="match status" value="1"/>
</dbReference>
<dbReference type="PANTHER" id="PTHR45944">
    <property type="entry name" value="SCHNURRI, ISOFORM F"/>
    <property type="match status" value="1"/>
</dbReference>
<evidence type="ECO:0000256" key="1">
    <source>
        <dbReference type="ARBA" id="ARBA00004123"/>
    </source>
</evidence>
<dbReference type="InterPro" id="IPR003604">
    <property type="entry name" value="Matrin/U1-like-C_Znf_C2H2"/>
</dbReference>
<feature type="compositionally biased region" description="Basic and acidic residues" evidence="10">
    <location>
        <begin position="1468"/>
        <end position="1482"/>
    </location>
</feature>
<evidence type="ECO:0000256" key="8">
    <source>
        <dbReference type="ARBA" id="ARBA00023242"/>
    </source>
</evidence>
<keyword evidence="2" id="KW-0479">Metal-binding</keyword>
<feature type="domain" description="C2H2-type" evidence="11">
    <location>
        <begin position="1214"/>
        <end position="1243"/>
    </location>
</feature>
<feature type="compositionally biased region" description="Acidic residues" evidence="10">
    <location>
        <begin position="1266"/>
        <end position="1275"/>
    </location>
</feature>
<protein>
    <submittedName>
        <fullName evidence="13">C2H2-type domain-containing protein</fullName>
    </submittedName>
</protein>
<keyword evidence="6" id="KW-0805">Transcription regulation</keyword>
<dbReference type="Proteomes" id="UP000050741">
    <property type="component" value="Unassembled WGS sequence"/>
</dbReference>
<reference evidence="13" key="3">
    <citation type="submission" date="2016-06" db="UniProtKB">
        <authorList>
            <consortium name="WormBaseParasite"/>
        </authorList>
    </citation>
    <scope>IDENTIFICATION</scope>
</reference>
<evidence type="ECO:0000313" key="13">
    <source>
        <dbReference type="WBParaSite" id="GPLIN_000584000"/>
    </source>
</evidence>
<dbReference type="WBParaSite" id="GPLIN_000584000">
    <property type="protein sequence ID" value="GPLIN_000584000"/>
    <property type="gene ID" value="GPLIN_000584000"/>
</dbReference>
<feature type="compositionally biased region" description="Low complexity" evidence="10">
    <location>
        <begin position="19"/>
        <end position="28"/>
    </location>
</feature>
<feature type="region of interest" description="Disordered" evidence="10">
    <location>
        <begin position="1"/>
        <end position="56"/>
    </location>
</feature>
<feature type="compositionally biased region" description="Polar residues" evidence="10">
    <location>
        <begin position="1076"/>
        <end position="1091"/>
    </location>
</feature>
<feature type="region of interest" description="Disordered" evidence="10">
    <location>
        <begin position="410"/>
        <end position="431"/>
    </location>
</feature>
<evidence type="ECO:0000256" key="9">
    <source>
        <dbReference type="PROSITE-ProRule" id="PRU00042"/>
    </source>
</evidence>
<dbReference type="GO" id="GO:0005634">
    <property type="term" value="C:nucleus"/>
    <property type="evidence" value="ECO:0007669"/>
    <property type="project" value="UniProtKB-SubCell"/>
</dbReference>
<feature type="domain" description="C2H2-type" evidence="11">
    <location>
        <begin position="1652"/>
        <end position="1679"/>
    </location>
</feature>
<evidence type="ECO:0000256" key="2">
    <source>
        <dbReference type="ARBA" id="ARBA00022723"/>
    </source>
</evidence>